<reference evidence="2" key="1">
    <citation type="submission" date="2017-09" db="EMBL/GenBank/DDBJ databases">
        <authorList>
            <person name="Feng G."/>
            <person name="Zhu H."/>
        </authorList>
    </citation>
    <scope>NUCLEOTIDE SEQUENCE [LARGE SCALE GENOMIC DNA]</scope>
    <source>
        <strain evidence="2">1PNM-20</strain>
    </source>
</reference>
<protein>
    <submittedName>
        <fullName evidence="1">Uncharacterized protein</fullName>
    </submittedName>
</protein>
<sequence>MADSDNYEALARSARDQAAAATLANVRERCLRSEAAWIAMAERSRRTEKARAARAAMPVPVLDG</sequence>
<dbReference type="RefSeq" id="WP_095996381.1">
    <property type="nucleotide sequence ID" value="NZ_NSLI01000001.1"/>
</dbReference>
<accession>A0A2A2SJ75</accession>
<name>A0A2A2SJ75_9SPHN</name>
<gene>
    <name evidence="1" type="ORF">CKY28_00480</name>
</gene>
<organism evidence="1 2">
    <name type="scientific">Sphingomonas lenta</name>
    <dbReference type="NCBI Taxonomy" id="1141887"/>
    <lineage>
        <taxon>Bacteria</taxon>
        <taxon>Pseudomonadati</taxon>
        <taxon>Pseudomonadota</taxon>
        <taxon>Alphaproteobacteria</taxon>
        <taxon>Sphingomonadales</taxon>
        <taxon>Sphingomonadaceae</taxon>
        <taxon>Sphingomonas</taxon>
    </lineage>
</organism>
<evidence type="ECO:0000313" key="1">
    <source>
        <dbReference type="EMBL" id="PAX09275.1"/>
    </source>
</evidence>
<keyword evidence="2" id="KW-1185">Reference proteome</keyword>
<evidence type="ECO:0000313" key="2">
    <source>
        <dbReference type="Proteomes" id="UP000218151"/>
    </source>
</evidence>
<proteinExistence type="predicted"/>
<comment type="caution">
    <text evidence="1">The sequence shown here is derived from an EMBL/GenBank/DDBJ whole genome shotgun (WGS) entry which is preliminary data.</text>
</comment>
<dbReference type="AlphaFoldDB" id="A0A2A2SJ75"/>
<dbReference type="EMBL" id="NSLI01000001">
    <property type="protein sequence ID" value="PAX09275.1"/>
    <property type="molecule type" value="Genomic_DNA"/>
</dbReference>
<dbReference type="Proteomes" id="UP000218151">
    <property type="component" value="Unassembled WGS sequence"/>
</dbReference>